<keyword evidence="8" id="KW-1185">Reference proteome</keyword>
<evidence type="ECO:0000256" key="3">
    <source>
        <dbReference type="ARBA" id="ARBA00022692"/>
    </source>
</evidence>
<dbReference type="AlphaFoldDB" id="A0A3S2VNS2"/>
<evidence type="ECO:0000313" key="8">
    <source>
        <dbReference type="Proteomes" id="UP000287447"/>
    </source>
</evidence>
<comment type="caution">
    <text evidence="7">The sequence shown here is derived from an EMBL/GenBank/DDBJ whole genome shotgun (WGS) entry which is preliminary data.</text>
</comment>
<evidence type="ECO:0000256" key="1">
    <source>
        <dbReference type="ARBA" id="ARBA00004651"/>
    </source>
</evidence>
<dbReference type="NCBIfam" id="TIGR00374">
    <property type="entry name" value="flippase-like domain"/>
    <property type="match status" value="1"/>
</dbReference>
<sequence length="324" mass="35004">MSDKAKRILWTLLKVGVTLGLLSYLALEIELGQALGLVSSAHPGPILIAIGMVTAQQFIIALRWKFLSDMQGESPRYSRFFRWTMEGLFFNQALPSSVGGDAIRVFRLARDGGLRLSRATSSVLLDRAFGLLGIVIISAAFLPSMFHLITDPVMQQGVVFLLAAALAAFVLFLVLDALPHSLRRWKVVAEFLNMSKQAREVLLTPAMLLKVGLATLIGQTLALSSFYVLALGIDVQVDYSVTMAVLPVAILIATIPVTIAGWGLREGVLVLALSYASVSEPEALALSVLFGLVQVAVGLPGGVFWLMARRRYELPQTQSPGPTA</sequence>
<dbReference type="InterPro" id="IPR022791">
    <property type="entry name" value="L-PG_synthase/AglD"/>
</dbReference>
<keyword evidence="2" id="KW-1003">Cell membrane</keyword>
<dbReference type="Proteomes" id="UP000287447">
    <property type="component" value="Unassembled WGS sequence"/>
</dbReference>
<dbReference type="PANTHER" id="PTHR40277">
    <property type="entry name" value="BLL5419 PROTEIN"/>
    <property type="match status" value="1"/>
</dbReference>
<feature type="transmembrane region" description="Helical" evidence="6">
    <location>
        <begin position="7"/>
        <end position="26"/>
    </location>
</feature>
<keyword evidence="3 6" id="KW-0812">Transmembrane</keyword>
<accession>A0A3S2VNS2</accession>
<reference evidence="8" key="1">
    <citation type="submission" date="2019-01" db="EMBL/GenBank/DDBJ databases">
        <title>Gri0909 isolated from a small marine red alga.</title>
        <authorList>
            <person name="Kim J."/>
            <person name="Jeong S.E."/>
            <person name="Jeon C.O."/>
        </authorList>
    </citation>
    <scope>NUCLEOTIDE SEQUENCE [LARGE SCALE GENOMIC DNA]</scope>
    <source>
        <strain evidence="8">Gri0909</strain>
    </source>
</reference>
<evidence type="ECO:0000256" key="4">
    <source>
        <dbReference type="ARBA" id="ARBA00022989"/>
    </source>
</evidence>
<feature type="transmembrane region" description="Helical" evidence="6">
    <location>
        <begin position="88"/>
        <end position="108"/>
    </location>
</feature>
<evidence type="ECO:0000256" key="2">
    <source>
        <dbReference type="ARBA" id="ARBA00022475"/>
    </source>
</evidence>
<dbReference type="GO" id="GO:0005886">
    <property type="term" value="C:plasma membrane"/>
    <property type="evidence" value="ECO:0007669"/>
    <property type="project" value="UniProtKB-SubCell"/>
</dbReference>
<feature type="transmembrane region" description="Helical" evidence="6">
    <location>
        <begin position="128"/>
        <end position="146"/>
    </location>
</feature>
<proteinExistence type="predicted"/>
<feature type="transmembrane region" description="Helical" evidence="6">
    <location>
        <begin position="241"/>
        <end position="264"/>
    </location>
</feature>
<dbReference type="Pfam" id="PF03706">
    <property type="entry name" value="LPG_synthase_TM"/>
    <property type="match status" value="1"/>
</dbReference>
<name>A0A3S2VNS2_9PROT</name>
<keyword evidence="4 6" id="KW-1133">Transmembrane helix</keyword>
<feature type="transmembrane region" description="Helical" evidence="6">
    <location>
        <begin position="158"/>
        <end position="182"/>
    </location>
</feature>
<evidence type="ECO:0000256" key="6">
    <source>
        <dbReference type="SAM" id="Phobius"/>
    </source>
</evidence>
<feature type="transmembrane region" description="Helical" evidence="6">
    <location>
        <begin position="202"/>
        <end position="229"/>
    </location>
</feature>
<organism evidence="7 8">
    <name type="scientific">Hwanghaeella grinnelliae</name>
    <dbReference type="NCBI Taxonomy" id="2500179"/>
    <lineage>
        <taxon>Bacteria</taxon>
        <taxon>Pseudomonadati</taxon>
        <taxon>Pseudomonadota</taxon>
        <taxon>Alphaproteobacteria</taxon>
        <taxon>Rhodospirillales</taxon>
        <taxon>Rhodospirillaceae</taxon>
        <taxon>Hwanghaeella</taxon>
    </lineage>
</organism>
<evidence type="ECO:0000256" key="5">
    <source>
        <dbReference type="ARBA" id="ARBA00023136"/>
    </source>
</evidence>
<feature type="transmembrane region" description="Helical" evidence="6">
    <location>
        <begin position="284"/>
        <end position="308"/>
    </location>
</feature>
<keyword evidence="5 6" id="KW-0472">Membrane</keyword>
<dbReference type="PANTHER" id="PTHR40277:SF1">
    <property type="entry name" value="BLL5419 PROTEIN"/>
    <property type="match status" value="1"/>
</dbReference>
<gene>
    <name evidence="7" type="ORF">EOI86_01695</name>
</gene>
<dbReference type="RefSeq" id="WP_127763415.1">
    <property type="nucleotide sequence ID" value="NZ_SADE01000001.1"/>
</dbReference>
<feature type="transmembrane region" description="Helical" evidence="6">
    <location>
        <begin position="46"/>
        <end position="67"/>
    </location>
</feature>
<protein>
    <submittedName>
        <fullName evidence="7">Flippase-like domain-containing protein</fullName>
    </submittedName>
</protein>
<dbReference type="OrthoDB" id="9788795at2"/>
<evidence type="ECO:0000313" key="7">
    <source>
        <dbReference type="EMBL" id="RVU38043.1"/>
    </source>
</evidence>
<comment type="subcellular location">
    <subcellularLocation>
        <location evidence="1">Cell membrane</location>
        <topology evidence="1">Multi-pass membrane protein</topology>
    </subcellularLocation>
</comment>
<dbReference type="EMBL" id="SADE01000001">
    <property type="protein sequence ID" value="RVU38043.1"/>
    <property type="molecule type" value="Genomic_DNA"/>
</dbReference>